<gene>
    <name evidence="3" type="ORF">RM538_00950</name>
</gene>
<keyword evidence="1" id="KW-0732">Signal</keyword>
<evidence type="ECO:0000256" key="1">
    <source>
        <dbReference type="SAM" id="SignalP"/>
    </source>
</evidence>
<feature type="domain" description="SnoaL-like" evidence="2">
    <location>
        <begin position="407"/>
        <end position="503"/>
    </location>
</feature>
<dbReference type="SUPFAM" id="SSF69304">
    <property type="entry name" value="Tricorn protease N-terminal domain"/>
    <property type="match status" value="1"/>
</dbReference>
<feature type="signal peptide" evidence="1">
    <location>
        <begin position="1"/>
        <end position="19"/>
    </location>
</feature>
<sequence length="508" mass="57975">MTKYILFLSGFLAYSTLFAQPNTEVYLIDIKGATQLEVSNFKNISNNDGYDNQPSFIDNTTLLFAKTRNGQTDIAKYNTELAKTSWLFKTTTGGEYSPQQQFNNNITAVRLDTNGLQRLYRYQDGKEPKPISNQEIAYYTFFDENTLVASILGENKLDLIVYKLNEDKTYKLLKGSGRSIHKIPNNDTAVSYTAINENGNHDIYQLDMDTLESFFVAELPIGIQDHAWLTETTLLCGSGAKLYYYDLFGDGEWEEAANLSDKGLKEITRLAVSPNGEKIAFVAEIDEASPEDIVDAHIAPFNERRLDDFANTFDTDVIVRRFPNDTMYIGRNTLKSNYKKYYERVEKANVEVKNRIVYKGYVIDEELVTVNTKSHRQATVYKTGNNLIKSMTFIDNKKNADTPTIIVDRQLEAYNNRDIDAFMKTYTQDIKLYNFPKNLSSKGQEPMRESFQGFFSSTPDLHCEIKNRIVIGNKVIDEEYITANGQNFSAVAIYEIENGLIAKVTFIR</sequence>
<dbReference type="SUPFAM" id="SSF54427">
    <property type="entry name" value="NTF2-like"/>
    <property type="match status" value="2"/>
</dbReference>
<proteinExistence type="predicted"/>
<accession>A0ABU2Y8R4</accession>
<evidence type="ECO:0000259" key="2">
    <source>
        <dbReference type="Pfam" id="PF12680"/>
    </source>
</evidence>
<dbReference type="Pfam" id="PF12680">
    <property type="entry name" value="SnoaL_2"/>
    <property type="match status" value="1"/>
</dbReference>
<dbReference type="EMBL" id="JAVRHZ010000001">
    <property type="protein sequence ID" value="MDT0554553.1"/>
    <property type="molecule type" value="Genomic_DNA"/>
</dbReference>
<dbReference type="InterPro" id="IPR037401">
    <property type="entry name" value="SnoaL-like"/>
</dbReference>
<evidence type="ECO:0000313" key="3">
    <source>
        <dbReference type="EMBL" id="MDT0554553.1"/>
    </source>
</evidence>
<organism evidence="3 4">
    <name type="scientific">Patiriisocius hiemis</name>
    <dbReference type="NCBI Taxonomy" id="3075604"/>
    <lineage>
        <taxon>Bacteria</taxon>
        <taxon>Pseudomonadati</taxon>
        <taxon>Bacteroidota</taxon>
        <taxon>Flavobacteriia</taxon>
        <taxon>Flavobacteriales</taxon>
        <taxon>Flavobacteriaceae</taxon>
        <taxon>Patiriisocius</taxon>
    </lineage>
</organism>
<dbReference type="InterPro" id="IPR032710">
    <property type="entry name" value="NTF2-like_dom_sf"/>
</dbReference>
<protein>
    <submittedName>
        <fullName evidence="3">Nuclear transport factor 2 family protein</fullName>
    </submittedName>
</protein>
<reference evidence="3 4" key="1">
    <citation type="submission" date="2023-09" db="EMBL/GenBank/DDBJ databases">
        <authorList>
            <person name="Rey-Velasco X."/>
        </authorList>
    </citation>
    <scope>NUCLEOTIDE SEQUENCE [LARGE SCALE GENOMIC DNA]</scope>
    <source>
        <strain evidence="3 4">W242</strain>
    </source>
</reference>
<comment type="caution">
    <text evidence="3">The sequence shown here is derived from an EMBL/GenBank/DDBJ whole genome shotgun (WGS) entry which is preliminary data.</text>
</comment>
<dbReference type="Proteomes" id="UP001254488">
    <property type="component" value="Unassembled WGS sequence"/>
</dbReference>
<dbReference type="Gene3D" id="3.10.450.50">
    <property type="match status" value="2"/>
</dbReference>
<evidence type="ECO:0000313" key="4">
    <source>
        <dbReference type="Proteomes" id="UP001254488"/>
    </source>
</evidence>
<dbReference type="RefSeq" id="WP_311331514.1">
    <property type="nucleotide sequence ID" value="NZ_JAVRHZ010000001.1"/>
</dbReference>
<feature type="chain" id="PRO_5047454845" evidence="1">
    <location>
        <begin position="20"/>
        <end position="508"/>
    </location>
</feature>
<name>A0ABU2Y8R4_9FLAO</name>
<keyword evidence="4" id="KW-1185">Reference proteome</keyword>